<comment type="similarity">
    <text evidence="2">Belongs to the dermatopontin family.</text>
</comment>
<feature type="signal peptide" evidence="5">
    <location>
        <begin position="1"/>
        <end position="21"/>
    </location>
</feature>
<reference evidence="6 7" key="1">
    <citation type="submission" date="2024-04" db="EMBL/GenBank/DDBJ databases">
        <authorList>
            <consortium name="Genoscope - CEA"/>
            <person name="William W."/>
        </authorList>
    </citation>
    <scope>NUCLEOTIDE SEQUENCE [LARGE SCALE GENOMIC DNA]</scope>
</reference>
<name>A0AAV2I6K0_LYMST</name>
<dbReference type="GO" id="GO:0005615">
    <property type="term" value="C:extracellular space"/>
    <property type="evidence" value="ECO:0007669"/>
    <property type="project" value="TreeGrafter"/>
</dbReference>
<keyword evidence="4" id="KW-1015">Disulfide bond</keyword>
<dbReference type="GO" id="GO:0031012">
    <property type="term" value="C:extracellular matrix"/>
    <property type="evidence" value="ECO:0007669"/>
    <property type="project" value="TreeGrafter"/>
</dbReference>
<protein>
    <recommendedName>
        <fullName evidence="8">Dermatopontin</fullName>
    </recommendedName>
</protein>
<dbReference type="Proteomes" id="UP001497497">
    <property type="component" value="Unassembled WGS sequence"/>
</dbReference>
<gene>
    <name evidence="6" type="ORF">GSLYS_00014584001</name>
</gene>
<keyword evidence="7" id="KW-1185">Reference proteome</keyword>
<evidence type="ECO:0000256" key="4">
    <source>
        <dbReference type="ARBA" id="ARBA00023157"/>
    </source>
</evidence>
<evidence type="ECO:0008006" key="8">
    <source>
        <dbReference type="Google" id="ProtNLM"/>
    </source>
</evidence>
<dbReference type="InterPro" id="IPR026645">
    <property type="entry name" value="Dermatopontin"/>
</dbReference>
<keyword evidence="5" id="KW-0732">Signal</keyword>
<dbReference type="AlphaFoldDB" id="A0AAV2I6K0"/>
<dbReference type="PANTHER" id="PTHR15040:SF1">
    <property type="entry name" value="DERMATOPONTIN-LIKE ISOFORM X1"/>
    <property type="match status" value="1"/>
</dbReference>
<evidence type="ECO:0000256" key="3">
    <source>
        <dbReference type="ARBA" id="ARBA00022525"/>
    </source>
</evidence>
<proteinExistence type="inferred from homology"/>
<comment type="caution">
    <text evidence="6">The sequence shown here is derived from an EMBL/GenBank/DDBJ whole genome shotgun (WGS) entry which is preliminary data.</text>
</comment>
<evidence type="ECO:0000256" key="1">
    <source>
        <dbReference type="ARBA" id="ARBA00004613"/>
    </source>
</evidence>
<comment type="subcellular location">
    <subcellularLocation>
        <location evidence="1">Secreted</location>
    </subcellularLocation>
</comment>
<accession>A0AAV2I6K0</accession>
<evidence type="ECO:0000313" key="7">
    <source>
        <dbReference type="Proteomes" id="UP001497497"/>
    </source>
</evidence>
<sequence length="186" mass="21284">MMCIFLSSLLVIVCTLTTVTCDVEWTTPARSEWSFECPNGRSLKLLQSARDVANNDRLWTFGCGGNDSKITNVTCEWSAYANDFGQTFNYQCPNDGVITGMASYYAGTDRRYQFLCCFPTGYIAHACVFTPNINALGEFMNYRRPDYWYIRGYSSSESLYHQQFGMYDRMFTLNICKLDKLVPSKC</sequence>
<keyword evidence="3" id="KW-0964">Secreted</keyword>
<dbReference type="EMBL" id="CAXITT010000407">
    <property type="protein sequence ID" value="CAL1540935.1"/>
    <property type="molecule type" value="Genomic_DNA"/>
</dbReference>
<feature type="chain" id="PRO_5043393677" description="Dermatopontin" evidence="5">
    <location>
        <begin position="22"/>
        <end position="186"/>
    </location>
</feature>
<organism evidence="6 7">
    <name type="scientific">Lymnaea stagnalis</name>
    <name type="common">Great pond snail</name>
    <name type="synonym">Helix stagnalis</name>
    <dbReference type="NCBI Taxonomy" id="6523"/>
    <lineage>
        <taxon>Eukaryota</taxon>
        <taxon>Metazoa</taxon>
        <taxon>Spiralia</taxon>
        <taxon>Lophotrochozoa</taxon>
        <taxon>Mollusca</taxon>
        <taxon>Gastropoda</taxon>
        <taxon>Heterobranchia</taxon>
        <taxon>Euthyneura</taxon>
        <taxon>Panpulmonata</taxon>
        <taxon>Hygrophila</taxon>
        <taxon>Lymnaeoidea</taxon>
        <taxon>Lymnaeidae</taxon>
        <taxon>Lymnaea</taxon>
    </lineage>
</organism>
<dbReference type="Pfam" id="PF14704">
    <property type="entry name" value="DERM"/>
    <property type="match status" value="1"/>
</dbReference>
<dbReference type="PANTHER" id="PTHR15040">
    <property type="entry name" value="DERMATOPONTIN-RELATED"/>
    <property type="match status" value="1"/>
</dbReference>
<evidence type="ECO:0000256" key="2">
    <source>
        <dbReference type="ARBA" id="ARBA00008712"/>
    </source>
</evidence>
<evidence type="ECO:0000313" key="6">
    <source>
        <dbReference type="EMBL" id="CAL1540935.1"/>
    </source>
</evidence>
<dbReference type="GO" id="GO:0030199">
    <property type="term" value="P:collagen fibril organization"/>
    <property type="evidence" value="ECO:0007669"/>
    <property type="project" value="TreeGrafter"/>
</dbReference>
<evidence type="ECO:0000256" key="5">
    <source>
        <dbReference type="SAM" id="SignalP"/>
    </source>
</evidence>